<dbReference type="EMBL" id="SPNK01000010">
    <property type="protein sequence ID" value="TFI00250.1"/>
    <property type="molecule type" value="Genomic_DNA"/>
</dbReference>
<dbReference type="CDD" id="cd00761">
    <property type="entry name" value="Glyco_tranf_GTA_type"/>
    <property type="match status" value="1"/>
</dbReference>
<proteinExistence type="predicted"/>
<evidence type="ECO:0000259" key="1">
    <source>
        <dbReference type="Pfam" id="PF00535"/>
    </source>
</evidence>
<dbReference type="Proteomes" id="UP000298017">
    <property type="component" value="Unassembled WGS sequence"/>
</dbReference>
<organism evidence="2 3">
    <name type="scientific">Kocuria rhizophila</name>
    <dbReference type="NCBI Taxonomy" id="72000"/>
    <lineage>
        <taxon>Bacteria</taxon>
        <taxon>Bacillati</taxon>
        <taxon>Actinomycetota</taxon>
        <taxon>Actinomycetes</taxon>
        <taxon>Micrococcales</taxon>
        <taxon>Micrococcaceae</taxon>
        <taxon>Kocuria</taxon>
    </lineage>
</organism>
<dbReference type="Pfam" id="PF00535">
    <property type="entry name" value="Glycos_transf_2"/>
    <property type="match status" value="1"/>
</dbReference>
<feature type="domain" description="Glycosyltransferase 2-like" evidence="1">
    <location>
        <begin position="12"/>
        <end position="140"/>
    </location>
</feature>
<protein>
    <submittedName>
        <fullName evidence="2">Glycosyltransferase</fullName>
    </submittedName>
</protein>
<name>A0AAX2SD51_KOCRH</name>
<dbReference type="AlphaFoldDB" id="A0AAX2SD51"/>
<dbReference type="SUPFAM" id="SSF53448">
    <property type="entry name" value="Nucleotide-diphospho-sugar transferases"/>
    <property type="match status" value="1"/>
</dbReference>
<gene>
    <name evidence="2" type="ORF">E4P33_09300</name>
</gene>
<keyword evidence="3" id="KW-1185">Reference proteome</keyword>
<dbReference type="Gene3D" id="3.90.550.10">
    <property type="entry name" value="Spore Coat Polysaccharide Biosynthesis Protein SpsA, Chain A"/>
    <property type="match status" value="1"/>
</dbReference>
<evidence type="ECO:0000313" key="2">
    <source>
        <dbReference type="EMBL" id="TFI00250.1"/>
    </source>
</evidence>
<dbReference type="RefSeq" id="WP_065118169.1">
    <property type="nucleotide sequence ID" value="NZ_CABMOG010000008.1"/>
</dbReference>
<reference evidence="2 3" key="1">
    <citation type="submission" date="2019-03" db="EMBL/GenBank/DDBJ databases">
        <title>Genome Sequencing and Assembly of Various Microbes Isolated from Alder Root Nodule.</title>
        <authorList>
            <person name="Swanson E."/>
            <person name="Sevigny J.L."/>
            <person name="Pesce C."/>
            <person name="Davis I."/>
            <person name="Kleiner V."/>
            <person name="Tisa L."/>
        </authorList>
    </citation>
    <scope>NUCLEOTIDE SEQUENCE [LARGE SCALE GENOMIC DNA]</scope>
    <source>
        <strain evidence="2 3">4R-31</strain>
    </source>
</reference>
<dbReference type="InterPro" id="IPR001173">
    <property type="entry name" value="Glyco_trans_2-like"/>
</dbReference>
<sequence length="372" mass="40742">MAQHSGDPLVEIVIPVHSTSRPIERAVSSALRASRGARPGQCRVTVVAHHVSADEVRAVLSAEQRAAVTVIECEDRGSTAAVPRNEALRRTRARYISFLDSDDTLDAGAVTRWLGIAERRGSDLVIPFQHHTGHRVDITPILRPFRSSRLDPVKDRLGYRSSAFGLVRVATIHRLGARFDEHVRTGEDQAFVLALYAGAARIDYAPGSPGYLVHADAEVRVSRQPLPIRAQVAAALDITHGPGALPVGSGLRASYILKYIRVNFFPSLEESLRAGQWGPQLEEAANRTAQEMLAFAPHVEQRLSHADVEVLRLLRDGAGGDDLLKALQARRRFAAPAALITSDPRWALDRQSPLRIAAASAVQMFRYRIGSR</sequence>
<dbReference type="InterPro" id="IPR029044">
    <property type="entry name" value="Nucleotide-diphossugar_trans"/>
</dbReference>
<evidence type="ECO:0000313" key="3">
    <source>
        <dbReference type="Proteomes" id="UP000298017"/>
    </source>
</evidence>
<comment type="caution">
    <text evidence="2">The sequence shown here is derived from an EMBL/GenBank/DDBJ whole genome shotgun (WGS) entry which is preliminary data.</text>
</comment>
<accession>A0AAX2SD51</accession>